<dbReference type="InterPro" id="IPR004000">
    <property type="entry name" value="Actin"/>
</dbReference>
<proteinExistence type="inferred from homology"/>
<feature type="region of interest" description="Disordered" evidence="2">
    <location>
        <begin position="442"/>
        <end position="500"/>
    </location>
</feature>
<dbReference type="SUPFAM" id="SSF53067">
    <property type="entry name" value="Actin-like ATPase domain"/>
    <property type="match status" value="2"/>
</dbReference>
<feature type="region of interest" description="Disordered" evidence="2">
    <location>
        <begin position="317"/>
        <end position="347"/>
    </location>
</feature>
<evidence type="ECO:0000313" key="4">
    <source>
        <dbReference type="Proteomes" id="UP000557566"/>
    </source>
</evidence>
<feature type="compositionally biased region" description="Low complexity" evidence="2">
    <location>
        <begin position="56"/>
        <end position="75"/>
    </location>
</feature>
<dbReference type="SMART" id="SM00268">
    <property type="entry name" value="ACTIN"/>
    <property type="match status" value="1"/>
</dbReference>
<comment type="similarity">
    <text evidence="1">Belongs to the actin family.</text>
</comment>
<dbReference type="Gene3D" id="3.90.640.10">
    <property type="entry name" value="Actin, Chain A, domain 4"/>
    <property type="match status" value="1"/>
</dbReference>
<dbReference type="InterPro" id="IPR043129">
    <property type="entry name" value="ATPase_NBD"/>
</dbReference>
<feature type="compositionally biased region" description="Polar residues" evidence="2">
    <location>
        <begin position="460"/>
        <end position="472"/>
    </location>
</feature>
<dbReference type="EMBL" id="JAAVMX010000005">
    <property type="protein sequence ID" value="KAF4508375.1"/>
    <property type="molecule type" value="Genomic_DNA"/>
</dbReference>
<accession>A0A8H4PQ31</accession>
<protein>
    <recommendedName>
        <fullName evidence="5">Actin-like protein</fullName>
    </recommendedName>
</protein>
<dbReference type="PANTHER" id="PTHR11937">
    <property type="entry name" value="ACTIN"/>
    <property type="match status" value="1"/>
</dbReference>
<comment type="caution">
    <text evidence="3">The sequence shown here is derived from an EMBL/GenBank/DDBJ whole genome shotgun (WGS) entry which is preliminary data.</text>
</comment>
<dbReference type="AlphaFoldDB" id="A0A8H4PQ31"/>
<dbReference type="Pfam" id="PF00022">
    <property type="entry name" value="Actin"/>
    <property type="match status" value="1"/>
</dbReference>
<evidence type="ECO:0000313" key="3">
    <source>
        <dbReference type="EMBL" id="KAF4508375.1"/>
    </source>
</evidence>
<dbReference type="Gene3D" id="3.30.420.40">
    <property type="match status" value="2"/>
</dbReference>
<sequence>MGLKSNPPVNSFVGLFLSSHSDDIYPQLEQRPTAMSSGAGHPFAHRSVASIRLAPSQSQAGSSSSHTPRSPRTISASYGSPSAIRAEDDFVLVEIGSRFVRAGFAGDSLPKVTLPYGPEQQRRTGDFRALQELGPPATDTWAADYEMWRYDLREVDLGLFQDKLDRLLRDAFTRYLLIDSRPRRIGLVLDPAVPVPLLSTILDTLFHNFQAPMVSLMSSPTMSAVAGGVRCALVVDMGWAETVVTSVYEYREVKATRTVRGGRLLLDGLYALLRSILNAGQGEGKERRVLSFDECEDILCRLMWCRASAFKSSQRQSAQLDTVEEQDESEMETANPSGTADIPLRSSLPPSTLQVPFGKLADVCDETYFDLSASPCTFDDHELPVHLLVYHHLLQLPVDVRALCMSRLMITGGCSEILGIKERIFDEVTSIVDRRGWAPVSGKGVDQLRNNPKLRKESVARTSISSAATSESGGDDVDGTRSEPADEEDPIEAKIARNRRLPQQVQGQLRAMHSLGPWAGASLVCQLKMPAMASMDREQWLQHGANGASRPSDVDTKAQQRHMAGTGGLMRSSAGNHVNWTLGIWGSL</sequence>
<evidence type="ECO:0008006" key="5">
    <source>
        <dbReference type="Google" id="ProtNLM"/>
    </source>
</evidence>
<feature type="region of interest" description="Disordered" evidence="2">
    <location>
        <begin position="543"/>
        <end position="572"/>
    </location>
</feature>
<organism evidence="3 4">
    <name type="scientific">Ophiocordyceps sinensis</name>
    <dbReference type="NCBI Taxonomy" id="72228"/>
    <lineage>
        <taxon>Eukaryota</taxon>
        <taxon>Fungi</taxon>
        <taxon>Dikarya</taxon>
        <taxon>Ascomycota</taxon>
        <taxon>Pezizomycotina</taxon>
        <taxon>Sordariomycetes</taxon>
        <taxon>Hypocreomycetidae</taxon>
        <taxon>Hypocreales</taxon>
        <taxon>Ophiocordycipitaceae</taxon>
        <taxon>Ophiocordyceps</taxon>
    </lineage>
</organism>
<dbReference type="Proteomes" id="UP000557566">
    <property type="component" value="Unassembled WGS sequence"/>
</dbReference>
<keyword evidence="4" id="KW-1185">Reference proteome</keyword>
<gene>
    <name evidence="3" type="ORF">G6O67_004760</name>
</gene>
<evidence type="ECO:0000256" key="2">
    <source>
        <dbReference type="SAM" id="MobiDB-lite"/>
    </source>
</evidence>
<evidence type="ECO:0000256" key="1">
    <source>
        <dbReference type="RuleBase" id="RU000487"/>
    </source>
</evidence>
<feature type="region of interest" description="Disordered" evidence="2">
    <location>
        <begin position="54"/>
        <end position="79"/>
    </location>
</feature>
<feature type="compositionally biased region" description="Acidic residues" evidence="2">
    <location>
        <begin position="322"/>
        <end position="331"/>
    </location>
</feature>
<dbReference type="OrthoDB" id="337660at2759"/>
<reference evidence="3 4" key="1">
    <citation type="journal article" date="2020" name="Genome Biol. Evol.">
        <title>A new high-quality draft genome assembly of the Chinese cordyceps Ophiocordyceps sinensis.</title>
        <authorList>
            <person name="Shu R."/>
            <person name="Zhang J."/>
            <person name="Meng Q."/>
            <person name="Zhang H."/>
            <person name="Zhou G."/>
            <person name="Li M."/>
            <person name="Wu P."/>
            <person name="Zhao Y."/>
            <person name="Chen C."/>
            <person name="Qin Q."/>
        </authorList>
    </citation>
    <scope>NUCLEOTIDE SEQUENCE [LARGE SCALE GENOMIC DNA]</scope>
    <source>
        <strain evidence="3 4">IOZ07</strain>
    </source>
</reference>
<name>A0A8H4PQ31_9HYPO</name>